<dbReference type="AlphaFoldDB" id="A0A6A7K639"/>
<feature type="active site" description="Tele-phosphohistidine intermediate" evidence="1">
    <location>
        <position position="8"/>
    </location>
</feature>
<reference evidence="3 4" key="1">
    <citation type="submission" date="2019-10" db="EMBL/GenBank/DDBJ databases">
        <title>Alkalibaculum tamaniensis sp.nov., a new alkaliphilic acetogen, isolated on methoxylated aromatics from a mud volcano.</title>
        <authorList>
            <person name="Khomyakova M.A."/>
            <person name="Merkel A.Y."/>
            <person name="Bonch-Osmolovskaya E.A."/>
            <person name="Slobodkin A.I."/>
        </authorList>
    </citation>
    <scope>NUCLEOTIDE SEQUENCE [LARGE SCALE GENOMIC DNA]</scope>
    <source>
        <strain evidence="3 4">M08DMB</strain>
    </source>
</reference>
<comment type="caution">
    <text evidence="3">The sequence shown here is derived from an EMBL/GenBank/DDBJ whole genome shotgun (WGS) entry which is preliminary data.</text>
</comment>
<proteinExistence type="predicted"/>
<keyword evidence="4" id="KW-1185">Reference proteome</keyword>
<dbReference type="InterPro" id="IPR013078">
    <property type="entry name" value="His_Pase_superF_clade-1"/>
</dbReference>
<dbReference type="PANTHER" id="PTHR48100:SF59">
    <property type="entry name" value="ADENOSYLCOBALAMIN_ALPHA-RIBAZOLE PHOSPHATASE"/>
    <property type="match status" value="1"/>
</dbReference>
<dbReference type="InterPro" id="IPR050275">
    <property type="entry name" value="PGM_Phosphatase"/>
</dbReference>
<sequence>MNLYLIRHGNTYWNTLGKIQGSRDIVLDDKGIEEAMILRNYIKNLSIDIFVSSPLQRAICTTKILNVDNLPLIIENSLSELNFGAWEGMIWNDVKVKYETYISQNTSHGYTNPPNGDTYDDAYTRISNATKKIIDMPHHNVAIITHRAVIRFMLGHLLNENLENINTFELPNTCIVKLTNNDNPQHWSFESLIL</sequence>
<evidence type="ECO:0000256" key="2">
    <source>
        <dbReference type="PIRSR" id="PIRSR613078-2"/>
    </source>
</evidence>
<evidence type="ECO:0008006" key="5">
    <source>
        <dbReference type="Google" id="ProtNLM"/>
    </source>
</evidence>
<dbReference type="EMBL" id="WHNX01000004">
    <property type="protein sequence ID" value="MPW24852.1"/>
    <property type="molecule type" value="Genomic_DNA"/>
</dbReference>
<dbReference type="Pfam" id="PF00300">
    <property type="entry name" value="His_Phos_1"/>
    <property type="match status" value="1"/>
</dbReference>
<dbReference type="PIRSF" id="PIRSF000709">
    <property type="entry name" value="6PFK_2-Ptase"/>
    <property type="match status" value="1"/>
</dbReference>
<evidence type="ECO:0000313" key="4">
    <source>
        <dbReference type="Proteomes" id="UP000440004"/>
    </source>
</evidence>
<feature type="binding site" evidence="2">
    <location>
        <begin position="7"/>
        <end position="14"/>
    </location>
    <ligand>
        <name>substrate</name>
    </ligand>
</feature>
<gene>
    <name evidence="3" type="ORF">GC105_03485</name>
</gene>
<dbReference type="RefSeq" id="WP_152801745.1">
    <property type="nucleotide sequence ID" value="NZ_WHNX01000004.1"/>
</dbReference>
<dbReference type="CDD" id="cd07067">
    <property type="entry name" value="HP_PGM_like"/>
    <property type="match status" value="1"/>
</dbReference>
<dbReference type="PANTHER" id="PTHR48100">
    <property type="entry name" value="BROAD-SPECIFICITY PHOSPHATASE YOR283W-RELATED"/>
    <property type="match status" value="1"/>
</dbReference>
<dbReference type="SMART" id="SM00855">
    <property type="entry name" value="PGAM"/>
    <property type="match status" value="1"/>
</dbReference>
<dbReference type="GO" id="GO:0005737">
    <property type="term" value="C:cytoplasm"/>
    <property type="evidence" value="ECO:0007669"/>
    <property type="project" value="TreeGrafter"/>
</dbReference>
<protein>
    <recommendedName>
        <fullName evidence="5">Histidine phosphatase family protein</fullName>
    </recommendedName>
</protein>
<evidence type="ECO:0000256" key="1">
    <source>
        <dbReference type="PIRSR" id="PIRSR613078-1"/>
    </source>
</evidence>
<accession>A0A6A7K639</accession>
<dbReference type="SUPFAM" id="SSF53254">
    <property type="entry name" value="Phosphoglycerate mutase-like"/>
    <property type="match status" value="1"/>
</dbReference>
<organism evidence="3 4">
    <name type="scientific">Alkalibaculum sporogenes</name>
    <dbReference type="NCBI Taxonomy" id="2655001"/>
    <lineage>
        <taxon>Bacteria</taxon>
        <taxon>Bacillati</taxon>
        <taxon>Bacillota</taxon>
        <taxon>Clostridia</taxon>
        <taxon>Eubacteriales</taxon>
        <taxon>Eubacteriaceae</taxon>
        <taxon>Alkalibaculum</taxon>
    </lineage>
</organism>
<feature type="active site" description="Proton donor/acceptor" evidence="1">
    <location>
        <position position="80"/>
    </location>
</feature>
<dbReference type="Proteomes" id="UP000440004">
    <property type="component" value="Unassembled WGS sequence"/>
</dbReference>
<feature type="binding site" evidence="2">
    <location>
        <position position="57"/>
    </location>
    <ligand>
        <name>substrate</name>
    </ligand>
</feature>
<dbReference type="InterPro" id="IPR029033">
    <property type="entry name" value="His_PPase_superfam"/>
</dbReference>
<evidence type="ECO:0000313" key="3">
    <source>
        <dbReference type="EMBL" id="MPW24852.1"/>
    </source>
</evidence>
<dbReference type="GO" id="GO:0016791">
    <property type="term" value="F:phosphatase activity"/>
    <property type="evidence" value="ECO:0007669"/>
    <property type="project" value="TreeGrafter"/>
</dbReference>
<name>A0A6A7K639_9FIRM</name>
<dbReference type="Gene3D" id="3.40.50.1240">
    <property type="entry name" value="Phosphoglycerate mutase-like"/>
    <property type="match status" value="1"/>
</dbReference>